<accession>A0A840VAS3</accession>
<feature type="transmembrane region" description="Helical" evidence="6">
    <location>
        <begin position="72"/>
        <end position="90"/>
    </location>
</feature>
<keyword evidence="5 6" id="KW-0472">Membrane</keyword>
<keyword evidence="8" id="KW-1185">Reference proteome</keyword>
<keyword evidence="3 6" id="KW-0812">Transmembrane</keyword>
<keyword evidence="2" id="KW-1003">Cell membrane</keyword>
<dbReference type="GO" id="GO:0015171">
    <property type="term" value="F:amino acid transmembrane transporter activity"/>
    <property type="evidence" value="ECO:0007669"/>
    <property type="project" value="TreeGrafter"/>
</dbReference>
<dbReference type="Proteomes" id="UP000553706">
    <property type="component" value="Unassembled WGS sequence"/>
</dbReference>
<dbReference type="PANTHER" id="PTHR30086">
    <property type="entry name" value="ARGININE EXPORTER PROTEIN ARGO"/>
    <property type="match status" value="1"/>
</dbReference>
<dbReference type="PIRSF" id="PIRSF006324">
    <property type="entry name" value="LeuE"/>
    <property type="match status" value="1"/>
</dbReference>
<dbReference type="PANTHER" id="PTHR30086:SF20">
    <property type="entry name" value="ARGININE EXPORTER PROTEIN ARGO-RELATED"/>
    <property type="match status" value="1"/>
</dbReference>
<dbReference type="InterPro" id="IPR001123">
    <property type="entry name" value="LeuE-type"/>
</dbReference>
<organism evidence="7 8">
    <name type="scientific">Acidocella aromatica</name>
    <dbReference type="NCBI Taxonomy" id="1303579"/>
    <lineage>
        <taxon>Bacteria</taxon>
        <taxon>Pseudomonadati</taxon>
        <taxon>Pseudomonadota</taxon>
        <taxon>Alphaproteobacteria</taxon>
        <taxon>Acetobacterales</taxon>
        <taxon>Acidocellaceae</taxon>
        <taxon>Acidocella</taxon>
    </lineage>
</organism>
<proteinExistence type="predicted"/>
<evidence type="ECO:0000313" key="8">
    <source>
        <dbReference type="Proteomes" id="UP000553706"/>
    </source>
</evidence>
<evidence type="ECO:0000256" key="1">
    <source>
        <dbReference type="ARBA" id="ARBA00004651"/>
    </source>
</evidence>
<evidence type="ECO:0000313" key="7">
    <source>
        <dbReference type="EMBL" id="MBB5371927.1"/>
    </source>
</evidence>
<evidence type="ECO:0000256" key="4">
    <source>
        <dbReference type="ARBA" id="ARBA00022989"/>
    </source>
</evidence>
<reference evidence="7 8" key="1">
    <citation type="submission" date="2020-08" db="EMBL/GenBank/DDBJ databases">
        <title>Genomic Encyclopedia of Type Strains, Phase IV (KMG-IV): sequencing the most valuable type-strain genomes for metagenomic binning, comparative biology and taxonomic classification.</title>
        <authorList>
            <person name="Goeker M."/>
        </authorList>
    </citation>
    <scope>NUCLEOTIDE SEQUENCE [LARGE SCALE GENOMIC DNA]</scope>
    <source>
        <strain evidence="7 8">DSM 27026</strain>
    </source>
</reference>
<gene>
    <name evidence="7" type="ORF">HNP71_000151</name>
</gene>
<keyword evidence="4 6" id="KW-1133">Transmembrane helix</keyword>
<evidence type="ECO:0000256" key="5">
    <source>
        <dbReference type="ARBA" id="ARBA00023136"/>
    </source>
</evidence>
<feature type="transmembrane region" description="Helical" evidence="6">
    <location>
        <begin position="42"/>
        <end position="65"/>
    </location>
</feature>
<protein>
    <submittedName>
        <fullName evidence="7">Threonine/homoserine/homoserine lactone efflux protein</fullName>
    </submittedName>
</protein>
<sequence length="212" mass="21775">MSQNFWMFFAAALVLALLPGPSIFYVSSRSLAAGKLEGLASGAGTGIGGMVHVVAGTLGLSALVLASAKLFALLKLAGAVYLVWMGIGMIRSARRDAAMLQAVEPRPANPRRAVIDGMLVEALNPKTATFFLAFLPQFVDLPRGHVALQFLLLGLVSVALNTSADLAVALAAGAVRGSLAGRGGVIARVRQGAGGLMIGLGVDLLLTRRLAA</sequence>
<evidence type="ECO:0000256" key="3">
    <source>
        <dbReference type="ARBA" id="ARBA00022692"/>
    </source>
</evidence>
<evidence type="ECO:0000256" key="2">
    <source>
        <dbReference type="ARBA" id="ARBA00022475"/>
    </source>
</evidence>
<name>A0A840VAS3_9PROT</name>
<comment type="caution">
    <text evidence="7">The sequence shown here is derived from an EMBL/GenBank/DDBJ whole genome shotgun (WGS) entry which is preliminary data.</text>
</comment>
<dbReference type="RefSeq" id="WP_183264942.1">
    <property type="nucleotide sequence ID" value="NZ_JACHFJ010000001.1"/>
</dbReference>
<dbReference type="EMBL" id="JACHFJ010000001">
    <property type="protein sequence ID" value="MBB5371927.1"/>
    <property type="molecule type" value="Genomic_DNA"/>
</dbReference>
<comment type="subcellular location">
    <subcellularLocation>
        <location evidence="1">Cell membrane</location>
        <topology evidence="1">Multi-pass membrane protein</topology>
    </subcellularLocation>
</comment>
<dbReference type="GO" id="GO:0005886">
    <property type="term" value="C:plasma membrane"/>
    <property type="evidence" value="ECO:0007669"/>
    <property type="project" value="UniProtKB-SubCell"/>
</dbReference>
<dbReference type="Pfam" id="PF01810">
    <property type="entry name" value="LysE"/>
    <property type="match status" value="1"/>
</dbReference>
<evidence type="ECO:0000256" key="6">
    <source>
        <dbReference type="SAM" id="Phobius"/>
    </source>
</evidence>
<dbReference type="AlphaFoldDB" id="A0A840VAS3"/>